<dbReference type="AlphaFoldDB" id="A0A1G2MNH7"/>
<organism evidence="1 2">
    <name type="scientific">Candidatus Taylorbacteria bacterium RIFCSPHIGHO2_02_FULL_43_32b</name>
    <dbReference type="NCBI Taxonomy" id="1802306"/>
    <lineage>
        <taxon>Bacteria</taxon>
        <taxon>Candidatus Tayloriibacteriota</taxon>
    </lineage>
</organism>
<reference evidence="1 2" key="1">
    <citation type="journal article" date="2016" name="Nat. Commun.">
        <title>Thousands of microbial genomes shed light on interconnected biogeochemical processes in an aquifer system.</title>
        <authorList>
            <person name="Anantharaman K."/>
            <person name="Brown C.T."/>
            <person name="Hug L.A."/>
            <person name="Sharon I."/>
            <person name="Castelle C.J."/>
            <person name="Probst A.J."/>
            <person name="Thomas B.C."/>
            <person name="Singh A."/>
            <person name="Wilkins M.J."/>
            <person name="Karaoz U."/>
            <person name="Brodie E.L."/>
            <person name="Williams K.H."/>
            <person name="Hubbard S.S."/>
            <person name="Banfield J.F."/>
        </authorList>
    </citation>
    <scope>NUCLEOTIDE SEQUENCE [LARGE SCALE GENOMIC DNA]</scope>
</reference>
<comment type="caution">
    <text evidence="1">The sequence shown here is derived from an EMBL/GenBank/DDBJ whole genome shotgun (WGS) entry which is preliminary data.</text>
</comment>
<dbReference type="InterPro" id="IPR013783">
    <property type="entry name" value="Ig-like_fold"/>
</dbReference>
<name>A0A1G2MNH7_9BACT</name>
<dbReference type="InterPro" id="IPR011467">
    <property type="entry name" value="DUF1573"/>
</dbReference>
<dbReference type="Pfam" id="PF07610">
    <property type="entry name" value="DUF1573"/>
    <property type="match status" value="1"/>
</dbReference>
<proteinExistence type="predicted"/>
<evidence type="ECO:0000313" key="2">
    <source>
        <dbReference type="Proteomes" id="UP000177130"/>
    </source>
</evidence>
<accession>A0A1G2MNH7</accession>
<evidence type="ECO:0000313" key="1">
    <source>
        <dbReference type="EMBL" id="OHA24759.1"/>
    </source>
</evidence>
<dbReference type="STRING" id="1802306.A3C72_00795"/>
<dbReference type="EMBL" id="MHRK01000006">
    <property type="protein sequence ID" value="OHA24759.1"/>
    <property type="molecule type" value="Genomic_DNA"/>
</dbReference>
<dbReference type="Gene3D" id="2.60.40.10">
    <property type="entry name" value="Immunoglobulins"/>
    <property type="match status" value="1"/>
</dbReference>
<dbReference type="Proteomes" id="UP000177130">
    <property type="component" value="Unassembled WGS sequence"/>
</dbReference>
<gene>
    <name evidence="1" type="ORF">A3C72_00795</name>
</gene>
<sequence length="169" mass="17864">MKSTTLSIILTIVISLGVLAWLGSTKASGPEKTAVSASVNSASALTTEKADYDFGTIRMKDGLVEKTFVLQNFTTSDVTIKKVTTSCMCTKAYVKTDEVGKGPFSMEGMGGFVPSVNIKVKAGGLAEIRVVFDPNAHGPAGIGPIGREVYVKDDLGRILTLRFKSVVTP</sequence>
<protein>
    <recommendedName>
        <fullName evidence="3">DUF1573 domain-containing protein</fullName>
    </recommendedName>
</protein>
<evidence type="ECO:0008006" key="3">
    <source>
        <dbReference type="Google" id="ProtNLM"/>
    </source>
</evidence>